<dbReference type="SMART" id="SM00708">
    <property type="entry name" value="PhBP"/>
    <property type="match status" value="2"/>
</dbReference>
<dbReference type="AlphaFoldDB" id="A0A9J7IW08"/>
<proteinExistence type="predicted"/>
<dbReference type="RefSeq" id="XP_022827070.1">
    <property type="nucleotide sequence ID" value="XM_022971302.1"/>
</dbReference>
<dbReference type="GeneID" id="111356816"/>
<evidence type="ECO:0000313" key="4">
    <source>
        <dbReference type="RefSeq" id="XP_022827070.1"/>
    </source>
</evidence>
<dbReference type="KEGG" id="sliu:111356816"/>
<dbReference type="InterPro" id="IPR036728">
    <property type="entry name" value="PBP_GOBP_sf"/>
</dbReference>
<accession>A0A9J7IW08</accession>
<evidence type="ECO:0000256" key="1">
    <source>
        <dbReference type="ARBA" id="ARBA00022729"/>
    </source>
</evidence>
<keyword evidence="1 2" id="KW-0732">Signal</keyword>
<reference evidence="4" key="1">
    <citation type="submission" date="2025-08" db="UniProtKB">
        <authorList>
            <consortium name="RefSeq"/>
        </authorList>
    </citation>
    <scope>IDENTIFICATION</scope>
    <source>
        <strain evidence="4">Ishihara</strain>
        <tissue evidence="4">Whole body</tissue>
    </source>
</reference>
<dbReference type="Proteomes" id="UP000301870">
    <property type="component" value="Chromosome 23"/>
</dbReference>
<gene>
    <name evidence="4" type="primary">LOC111356816</name>
</gene>
<dbReference type="CDD" id="cd23992">
    <property type="entry name" value="PBP_GOBP"/>
    <property type="match status" value="2"/>
</dbReference>
<dbReference type="OrthoDB" id="8178339at2759"/>
<feature type="chain" id="PRO_5039951332" evidence="2">
    <location>
        <begin position="21"/>
        <end position="302"/>
    </location>
</feature>
<evidence type="ECO:0000313" key="3">
    <source>
        <dbReference type="Proteomes" id="UP000301870"/>
    </source>
</evidence>
<dbReference type="Pfam" id="PF01395">
    <property type="entry name" value="PBP_GOBP"/>
    <property type="match status" value="2"/>
</dbReference>
<dbReference type="GO" id="GO:0005615">
    <property type="term" value="C:extracellular space"/>
    <property type="evidence" value="ECO:0007669"/>
    <property type="project" value="TreeGrafter"/>
</dbReference>
<dbReference type="SUPFAM" id="SSF47565">
    <property type="entry name" value="Insect pheromone/odorant-binding proteins"/>
    <property type="match status" value="2"/>
</dbReference>
<dbReference type="CTD" id="100164362"/>
<dbReference type="InterPro" id="IPR006170">
    <property type="entry name" value="PBP/GOBP"/>
</dbReference>
<dbReference type="Gene3D" id="1.10.238.20">
    <property type="entry name" value="Pheromone/general odorant binding protein domain"/>
    <property type="match status" value="2"/>
</dbReference>
<keyword evidence="3" id="KW-1185">Reference proteome</keyword>
<evidence type="ECO:0000256" key="2">
    <source>
        <dbReference type="SAM" id="SignalP"/>
    </source>
</evidence>
<dbReference type="PANTHER" id="PTHR11857">
    <property type="entry name" value="ODORANT BINDING PROTEIN-RELATED"/>
    <property type="match status" value="1"/>
</dbReference>
<sequence length="302" mass="33884">MLNSIFLLFTFGVFSLYAEALSMDDLKQKYVDNILECSKQYPIDRADAEQLQNRIMPDKEPIKCLFACVYKLAGMMNDQGELSVEGVNAISRKYLAEDPEKLQKSEEFTEACRSVNDAPVSDGTRGCDRAALIFKCTIEKSPDDIAMWNLLVVFLAICSCVYARRRSSGAEINGLTEEELKMEFTKLIMKCNKDGEVDMTELVQLQNYVVPTKQSTKCVLACAYKAAEVMNAKGEYDIDHAYKVAEMMKNGDEKRLVNAKKMADLCVKVNELSVSDGEKGCDRAAMIFKCTVENAPKFGFKL</sequence>
<dbReference type="GO" id="GO:0007608">
    <property type="term" value="P:sensory perception of smell"/>
    <property type="evidence" value="ECO:0007669"/>
    <property type="project" value="TreeGrafter"/>
</dbReference>
<protein>
    <submittedName>
        <fullName evidence="4">Uncharacterized protein LOC111356816</fullName>
    </submittedName>
</protein>
<dbReference type="GO" id="GO:0005549">
    <property type="term" value="F:odorant binding"/>
    <property type="evidence" value="ECO:0007669"/>
    <property type="project" value="InterPro"/>
</dbReference>
<organism evidence="3 4">
    <name type="scientific">Spodoptera litura</name>
    <name type="common">Asian cotton leafworm</name>
    <dbReference type="NCBI Taxonomy" id="69820"/>
    <lineage>
        <taxon>Eukaryota</taxon>
        <taxon>Metazoa</taxon>
        <taxon>Ecdysozoa</taxon>
        <taxon>Arthropoda</taxon>
        <taxon>Hexapoda</taxon>
        <taxon>Insecta</taxon>
        <taxon>Pterygota</taxon>
        <taxon>Neoptera</taxon>
        <taxon>Endopterygota</taxon>
        <taxon>Lepidoptera</taxon>
        <taxon>Glossata</taxon>
        <taxon>Ditrysia</taxon>
        <taxon>Noctuoidea</taxon>
        <taxon>Noctuidae</taxon>
        <taxon>Amphipyrinae</taxon>
        <taxon>Spodoptera</taxon>
    </lineage>
</organism>
<name>A0A9J7IW08_SPOLT</name>
<feature type="signal peptide" evidence="2">
    <location>
        <begin position="1"/>
        <end position="20"/>
    </location>
</feature>